<dbReference type="AlphaFoldDB" id="A0A5M8RTL0"/>
<dbReference type="InterPro" id="IPR002104">
    <property type="entry name" value="Integrase_catalytic"/>
</dbReference>
<dbReference type="Pfam" id="PF00589">
    <property type="entry name" value="Phage_integrase"/>
    <property type="match status" value="1"/>
</dbReference>
<dbReference type="PANTHER" id="PTHR30349:SF64">
    <property type="entry name" value="PROPHAGE INTEGRASE INTD-RELATED"/>
    <property type="match status" value="1"/>
</dbReference>
<dbReference type="Proteomes" id="UP000324326">
    <property type="component" value="Unassembled WGS sequence"/>
</dbReference>
<feature type="domain" description="Tyr recombinase" evidence="2">
    <location>
        <begin position="1"/>
        <end position="107"/>
    </location>
</feature>
<sequence length="115" mass="13450">MKTAYYCEQKNRLSAGPLNSPYRFVFCKKDGSRLRERTIQNVFTRVKRKTGVPDISIHDLRHTHAVMMLEAEASMKEVQERLGHKDIRTTSNIYSHITPKMENEAVNKFSRYMAD</sequence>
<reference evidence="3 4" key="1">
    <citation type="submission" date="2018-08" db="EMBL/GenBank/DDBJ databases">
        <title>Bacillus phenotypic plasticity.</title>
        <authorList>
            <person name="Hurtado E."/>
        </authorList>
    </citation>
    <scope>NUCLEOTIDE SEQUENCE [LARGE SCALE GENOMIC DNA]</scope>
    <source>
        <strain evidence="3 4">427</strain>
    </source>
</reference>
<dbReference type="GO" id="GO:0003677">
    <property type="term" value="F:DNA binding"/>
    <property type="evidence" value="ECO:0007669"/>
    <property type="project" value="InterPro"/>
</dbReference>
<dbReference type="GO" id="GO:0015074">
    <property type="term" value="P:DNA integration"/>
    <property type="evidence" value="ECO:0007669"/>
    <property type="project" value="InterPro"/>
</dbReference>
<keyword evidence="1" id="KW-0233">DNA recombination</keyword>
<dbReference type="PROSITE" id="PS51898">
    <property type="entry name" value="TYR_RECOMBINASE"/>
    <property type="match status" value="1"/>
</dbReference>
<evidence type="ECO:0000313" key="4">
    <source>
        <dbReference type="Proteomes" id="UP000324326"/>
    </source>
</evidence>
<gene>
    <name evidence="3" type="ORF">DX927_06055</name>
</gene>
<name>A0A5M8RTL0_9BACI</name>
<dbReference type="EMBL" id="QSND01000002">
    <property type="protein sequence ID" value="KAA6450436.1"/>
    <property type="molecule type" value="Genomic_DNA"/>
</dbReference>
<evidence type="ECO:0000313" key="3">
    <source>
        <dbReference type="EMBL" id="KAA6450436.1"/>
    </source>
</evidence>
<dbReference type="SUPFAM" id="SSF56349">
    <property type="entry name" value="DNA breaking-rejoining enzymes"/>
    <property type="match status" value="1"/>
</dbReference>
<protein>
    <recommendedName>
        <fullName evidence="2">Tyr recombinase domain-containing protein</fullName>
    </recommendedName>
</protein>
<dbReference type="Gene3D" id="1.10.443.10">
    <property type="entry name" value="Intergrase catalytic core"/>
    <property type="match status" value="1"/>
</dbReference>
<dbReference type="PANTHER" id="PTHR30349">
    <property type="entry name" value="PHAGE INTEGRASE-RELATED"/>
    <property type="match status" value="1"/>
</dbReference>
<comment type="caution">
    <text evidence="3">The sequence shown here is derived from an EMBL/GenBank/DDBJ whole genome shotgun (WGS) entry which is preliminary data.</text>
</comment>
<evidence type="ECO:0000259" key="2">
    <source>
        <dbReference type="PROSITE" id="PS51898"/>
    </source>
</evidence>
<dbReference type="InterPro" id="IPR013762">
    <property type="entry name" value="Integrase-like_cat_sf"/>
</dbReference>
<dbReference type="GO" id="GO:0006310">
    <property type="term" value="P:DNA recombination"/>
    <property type="evidence" value="ECO:0007669"/>
    <property type="project" value="UniProtKB-KW"/>
</dbReference>
<dbReference type="InterPro" id="IPR011010">
    <property type="entry name" value="DNA_brk_join_enz"/>
</dbReference>
<accession>A0A5M8RTL0</accession>
<evidence type="ECO:0000256" key="1">
    <source>
        <dbReference type="ARBA" id="ARBA00023172"/>
    </source>
</evidence>
<proteinExistence type="predicted"/>
<dbReference type="InterPro" id="IPR050090">
    <property type="entry name" value="Tyrosine_recombinase_XerCD"/>
</dbReference>
<organism evidence="3 4">
    <name type="scientific">Bacillus swezeyi</name>
    <dbReference type="NCBI Taxonomy" id="1925020"/>
    <lineage>
        <taxon>Bacteria</taxon>
        <taxon>Bacillati</taxon>
        <taxon>Bacillota</taxon>
        <taxon>Bacilli</taxon>
        <taxon>Bacillales</taxon>
        <taxon>Bacillaceae</taxon>
        <taxon>Bacillus</taxon>
    </lineage>
</organism>
<dbReference type="RefSeq" id="WP_148957163.1">
    <property type="nucleotide sequence ID" value="NZ_CM125431.1"/>
</dbReference>